<dbReference type="InterPro" id="IPR011110">
    <property type="entry name" value="Reg_prop"/>
</dbReference>
<dbReference type="InterPro" id="IPR015943">
    <property type="entry name" value="WD40/YVTN_repeat-like_dom_sf"/>
</dbReference>
<evidence type="ECO:0000313" key="2">
    <source>
        <dbReference type="Proteomes" id="UP000477386"/>
    </source>
</evidence>
<dbReference type="EMBL" id="JAAGNZ010000003">
    <property type="protein sequence ID" value="NEU70200.1"/>
    <property type="molecule type" value="Genomic_DNA"/>
</dbReference>
<gene>
    <name evidence="1" type="ORF">GK091_25205</name>
</gene>
<keyword evidence="1" id="KW-0808">Transferase</keyword>
<dbReference type="Gene3D" id="2.130.10.10">
    <property type="entry name" value="YVTN repeat-like/Quinoprotein amine dehydrogenase"/>
    <property type="match status" value="2"/>
</dbReference>
<proteinExistence type="predicted"/>
<dbReference type="AlphaFoldDB" id="A0A6M0IP97"/>
<organism evidence="1 2">
    <name type="scientific">Spirosoma agri</name>
    <dbReference type="NCBI Taxonomy" id="1987381"/>
    <lineage>
        <taxon>Bacteria</taxon>
        <taxon>Pseudomonadati</taxon>
        <taxon>Bacteroidota</taxon>
        <taxon>Cytophagia</taxon>
        <taxon>Cytophagales</taxon>
        <taxon>Cytophagaceae</taxon>
        <taxon>Spirosoma</taxon>
    </lineage>
</organism>
<dbReference type="Pfam" id="PF07494">
    <property type="entry name" value="Reg_prop"/>
    <property type="match status" value="3"/>
</dbReference>
<dbReference type="Proteomes" id="UP000477386">
    <property type="component" value="Unassembled WGS sequence"/>
</dbReference>
<dbReference type="GO" id="GO:0016301">
    <property type="term" value="F:kinase activity"/>
    <property type="evidence" value="ECO:0007669"/>
    <property type="project" value="UniProtKB-KW"/>
</dbReference>
<protein>
    <submittedName>
        <fullName evidence="1">Histidine kinase</fullName>
    </submittedName>
</protein>
<keyword evidence="1" id="KW-0418">Kinase</keyword>
<comment type="caution">
    <text evidence="1">The sequence shown here is derived from an EMBL/GenBank/DDBJ whole genome shotgun (WGS) entry which is preliminary data.</text>
</comment>
<dbReference type="SUPFAM" id="SSF63829">
    <property type="entry name" value="Calcium-dependent phosphotriesterase"/>
    <property type="match status" value="2"/>
</dbReference>
<name>A0A6M0IP97_9BACT</name>
<accession>A0A6M0IP97</accession>
<dbReference type="PROSITE" id="PS51257">
    <property type="entry name" value="PROKAR_LIPOPROTEIN"/>
    <property type="match status" value="1"/>
</dbReference>
<sequence>MKNHSCVYTLFSLAVFLTSCGQNQKEVHNHRAKAETKDTVTSYGPNTMVRNIKQGRKGTILIAASRGGVLRYDGKSFTNLTSSKLGPRRFWDVLEDQRGNLWFTTTDSGVYQYVGKSVHQFTTRNGLASNGVGPIYEDKAGIIWFGTGGGVSRYDPRQRVGQSFRTFTTKDGLPNNDINTIMEDKTGKFWFGTRGYLSVYDGTTFTTLTNKDGKAFYNVWSIIEDRKSNVWFGGSIINARKGNVLFTEEGLWRYDGSTFTRVSKRGASFIIEDKKGNIWTTGSINPPNGKVWALSRYDQKSLYTKKPTVTEIMTIKGPGMLCGILEATDGRIWFGALGSESGVYRYDGKTITDFKRVAGQP</sequence>
<keyword evidence="2" id="KW-1185">Reference proteome</keyword>
<dbReference type="RefSeq" id="WP_164043500.1">
    <property type="nucleotide sequence ID" value="NZ_JAAGNZ010000003.1"/>
</dbReference>
<evidence type="ECO:0000313" key="1">
    <source>
        <dbReference type="EMBL" id="NEU70200.1"/>
    </source>
</evidence>
<reference evidence="1 2" key="1">
    <citation type="submission" date="2020-02" db="EMBL/GenBank/DDBJ databases">
        <title>Draft genome sequence of two Spirosoma agri KCTC 52727 and Spirosoma terrae KCTC 52035.</title>
        <authorList>
            <person name="Rojas J."/>
            <person name="Ambika Manirajan B."/>
            <person name="Ratering S."/>
            <person name="Suarez C."/>
            <person name="Schnell S."/>
        </authorList>
    </citation>
    <scope>NUCLEOTIDE SEQUENCE [LARGE SCALE GENOMIC DNA]</scope>
    <source>
        <strain evidence="1 2">KCTC 52727</strain>
    </source>
</reference>